<dbReference type="PANTHER" id="PTHR43425:SF2">
    <property type="entry name" value="OXYGEN-INSENSITIVE NADPH NITROREDUCTASE"/>
    <property type="match status" value="1"/>
</dbReference>
<dbReference type="Pfam" id="PF00881">
    <property type="entry name" value="Nitroreductase"/>
    <property type="match status" value="1"/>
</dbReference>
<name>A0ABN6P5J4_9PROT</name>
<evidence type="ECO:0000313" key="7">
    <source>
        <dbReference type="EMBL" id="BDG73223.1"/>
    </source>
</evidence>
<keyword evidence="3 5" id="KW-0288">FMN</keyword>
<dbReference type="PIRSF" id="PIRSF005426">
    <property type="entry name" value="Frp"/>
    <property type="match status" value="1"/>
</dbReference>
<feature type="domain" description="Nitroreductase" evidence="6">
    <location>
        <begin position="37"/>
        <end position="191"/>
    </location>
</feature>
<keyword evidence="4 5" id="KW-0560">Oxidoreductase</keyword>
<evidence type="ECO:0000313" key="8">
    <source>
        <dbReference type="Proteomes" id="UP000831327"/>
    </source>
</evidence>
<organism evidence="7 8">
    <name type="scientific">Roseomonas fluvialis</name>
    <dbReference type="NCBI Taxonomy" id="1750527"/>
    <lineage>
        <taxon>Bacteria</taxon>
        <taxon>Pseudomonadati</taxon>
        <taxon>Pseudomonadota</taxon>
        <taxon>Alphaproteobacteria</taxon>
        <taxon>Acetobacterales</taxon>
        <taxon>Roseomonadaceae</taxon>
        <taxon>Roseomonas</taxon>
    </lineage>
</organism>
<dbReference type="InterPro" id="IPR016446">
    <property type="entry name" value="Flavin_OxRdtase_Frp"/>
</dbReference>
<dbReference type="EMBL" id="AP025637">
    <property type="protein sequence ID" value="BDG73223.1"/>
    <property type="molecule type" value="Genomic_DNA"/>
</dbReference>
<evidence type="ECO:0000256" key="1">
    <source>
        <dbReference type="ARBA" id="ARBA00008366"/>
    </source>
</evidence>
<dbReference type="Proteomes" id="UP000831327">
    <property type="component" value="Chromosome"/>
</dbReference>
<keyword evidence="2 5" id="KW-0285">Flavoprotein</keyword>
<dbReference type="RefSeq" id="WP_244407458.1">
    <property type="nucleotide sequence ID" value="NZ_AP025637.1"/>
</dbReference>
<dbReference type="InterPro" id="IPR029479">
    <property type="entry name" value="Nitroreductase"/>
</dbReference>
<gene>
    <name evidence="7" type="ORF">Rmf_31520</name>
</gene>
<accession>A0ABN6P5J4</accession>
<dbReference type="CDD" id="cd02146">
    <property type="entry name" value="NfsA-like"/>
    <property type="match status" value="1"/>
</dbReference>
<reference evidence="7 8" key="1">
    <citation type="journal article" date="2016" name="Microbes Environ.">
        <title>Phylogenetically diverse aerobic anoxygenic phototrophic bacteria isolated from epilithic biofilms in Tama river, Japan.</title>
        <authorList>
            <person name="Hirose S."/>
            <person name="Matsuura K."/>
            <person name="Haruta S."/>
        </authorList>
    </citation>
    <scope>NUCLEOTIDE SEQUENCE [LARGE SCALE GENOMIC DNA]</scope>
    <source>
        <strain evidence="7 8">S08</strain>
    </source>
</reference>
<keyword evidence="8" id="KW-1185">Reference proteome</keyword>
<dbReference type="InterPro" id="IPR000415">
    <property type="entry name" value="Nitroreductase-like"/>
</dbReference>
<proteinExistence type="inferred from homology"/>
<sequence length="276" mass="28982">MDGTQMPAAMAALTARYGAGAEPKAGPWNDTISLLLSHRSVRGFSTDPLPPGTLETLVAAAQSAATSSNLQTWSVVAVDDPAVRAELATIAGGQKHIEQCPIFLVFLADVSRNQRLSAEAGTELAGMPFLESFLVAAIDAALAAQNAVVAAESLGLSNVYIGALRNDVQRVAALLGLPAGATPVFGLCVGHALPGREGAVKPRLPQEAVLHRGRYDVNDAAHRAAYDPRMADFSARHEMGATTWTQRVIARLGTMKALSGRDRLKDALIALGFPLR</sequence>
<evidence type="ECO:0000256" key="3">
    <source>
        <dbReference type="ARBA" id="ARBA00022643"/>
    </source>
</evidence>
<evidence type="ECO:0000256" key="4">
    <source>
        <dbReference type="ARBA" id="ARBA00023002"/>
    </source>
</evidence>
<keyword evidence="5" id="KW-0521">NADP</keyword>
<dbReference type="PANTHER" id="PTHR43425">
    <property type="entry name" value="OXYGEN-INSENSITIVE NADPH NITROREDUCTASE"/>
    <property type="match status" value="1"/>
</dbReference>
<comment type="similarity">
    <text evidence="1 5">Belongs to the flavin oxidoreductase frp family.</text>
</comment>
<dbReference type="Gene3D" id="3.40.109.10">
    <property type="entry name" value="NADH Oxidase"/>
    <property type="match status" value="1"/>
</dbReference>
<protein>
    <submittedName>
        <fullName evidence="7">NADPH-dependent oxidoreductase</fullName>
    </submittedName>
</protein>
<evidence type="ECO:0000259" key="6">
    <source>
        <dbReference type="Pfam" id="PF00881"/>
    </source>
</evidence>
<evidence type="ECO:0000256" key="2">
    <source>
        <dbReference type="ARBA" id="ARBA00022630"/>
    </source>
</evidence>
<evidence type="ECO:0000256" key="5">
    <source>
        <dbReference type="PIRNR" id="PIRNR005426"/>
    </source>
</evidence>
<dbReference type="SUPFAM" id="SSF55469">
    <property type="entry name" value="FMN-dependent nitroreductase-like"/>
    <property type="match status" value="1"/>
</dbReference>